<gene>
    <name evidence="1" type="ORF">B0I22_0083</name>
</gene>
<name>A0A4R8I7M6_9FLAO</name>
<reference evidence="1 2" key="1">
    <citation type="submission" date="2019-03" db="EMBL/GenBank/DDBJ databases">
        <title>Genomic Encyclopedia of Type Strains, Phase III (KMG-III): the genomes of soil and plant-associated and newly described type strains.</title>
        <authorList>
            <person name="Whitman W."/>
        </authorList>
    </citation>
    <scope>NUCLEOTIDE SEQUENCE [LARGE SCALE GENOMIC DNA]</scope>
    <source>
        <strain evidence="1 2">CGMCC 1.12802</strain>
    </source>
</reference>
<dbReference type="AlphaFoldDB" id="A0A4R8I7M6"/>
<keyword evidence="2" id="KW-1185">Reference proteome</keyword>
<dbReference type="Proteomes" id="UP000295313">
    <property type="component" value="Unassembled WGS sequence"/>
</dbReference>
<dbReference type="EMBL" id="SOEO01000001">
    <property type="protein sequence ID" value="TDX85988.1"/>
    <property type="molecule type" value="Genomic_DNA"/>
</dbReference>
<sequence>MRKLIFLGLVGSALVATSCSSNKSGVSAGEAQTLRSDVMKLKGQWDISNIDYDKNYSVKPFDEGASISCFVGSSWTLIPNNYSGTYTLHGANGCPAKIQNITFSVDKNSVVSLKKVGEGEKAKKVLSGYKLMLENPMDNSFTLVQSVNADGKPMDIRYNFVRKGK</sequence>
<comment type="caution">
    <text evidence="1">The sequence shown here is derived from an EMBL/GenBank/DDBJ whole genome shotgun (WGS) entry which is preliminary data.</text>
</comment>
<dbReference type="OrthoDB" id="1121756at2"/>
<evidence type="ECO:0000313" key="2">
    <source>
        <dbReference type="Proteomes" id="UP000295313"/>
    </source>
</evidence>
<protein>
    <submittedName>
        <fullName evidence="1">Lipocalin-like protein</fullName>
    </submittedName>
</protein>
<dbReference type="PROSITE" id="PS51257">
    <property type="entry name" value="PROKAR_LIPOPROTEIN"/>
    <property type="match status" value="1"/>
</dbReference>
<organism evidence="1 2">
    <name type="scientific">Epilithonimonas xixisoli</name>
    <dbReference type="NCBI Taxonomy" id="1476462"/>
    <lineage>
        <taxon>Bacteria</taxon>
        <taxon>Pseudomonadati</taxon>
        <taxon>Bacteroidota</taxon>
        <taxon>Flavobacteriia</taxon>
        <taxon>Flavobacteriales</taxon>
        <taxon>Weeksellaceae</taxon>
        <taxon>Chryseobacterium group</taxon>
        <taxon>Epilithonimonas</taxon>
    </lineage>
</organism>
<dbReference type="RefSeq" id="WP_133942639.1">
    <property type="nucleotide sequence ID" value="NZ_SOEO01000001.1"/>
</dbReference>
<evidence type="ECO:0000313" key="1">
    <source>
        <dbReference type="EMBL" id="TDX85988.1"/>
    </source>
</evidence>
<proteinExistence type="predicted"/>
<accession>A0A4R8I7M6</accession>